<dbReference type="PANTHER" id="PTHR12243:SF60">
    <property type="entry name" value="SI:CH211-15D5.12-RELATED"/>
    <property type="match status" value="1"/>
</dbReference>
<evidence type="ECO:0000313" key="4">
    <source>
        <dbReference type="Proteomes" id="UP001652740"/>
    </source>
</evidence>
<protein>
    <submittedName>
        <fullName evidence="5">Uncharacterized protein LOC113519364</fullName>
    </submittedName>
</protein>
<proteinExistence type="predicted"/>
<reference evidence="5" key="1">
    <citation type="submission" date="2025-08" db="UniProtKB">
        <authorList>
            <consortium name="RefSeq"/>
        </authorList>
    </citation>
    <scope>IDENTIFICATION</scope>
    <source>
        <tissue evidence="5">Whole larvae</tissue>
    </source>
</reference>
<comment type="subcellular location">
    <subcellularLocation>
        <location evidence="1">Nucleus</location>
    </subcellularLocation>
</comment>
<dbReference type="GO" id="GO:0005634">
    <property type="term" value="C:nucleus"/>
    <property type="evidence" value="ECO:0007669"/>
    <property type="project" value="UniProtKB-SubCell"/>
</dbReference>
<accession>A0A6J1WVX0</accession>
<dbReference type="RefSeq" id="XP_026760225.2">
    <property type="nucleotide sequence ID" value="XM_026904424.3"/>
</dbReference>
<dbReference type="GO" id="GO:0005667">
    <property type="term" value="C:transcription regulator complex"/>
    <property type="evidence" value="ECO:0007669"/>
    <property type="project" value="TreeGrafter"/>
</dbReference>
<dbReference type="FunCoup" id="A0A6J1WVX0">
    <property type="interactions" value="15"/>
</dbReference>
<dbReference type="Pfam" id="PF10545">
    <property type="entry name" value="MADF_DNA_bdg"/>
    <property type="match status" value="1"/>
</dbReference>
<evidence type="ECO:0000313" key="5">
    <source>
        <dbReference type="RefSeq" id="XP_026760225.2"/>
    </source>
</evidence>
<dbReference type="PROSITE" id="PS51029">
    <property type="entry name" value="MADF"/>
    <property type="match status" value="1"/>
</dbReference>
<dbReference type="AlphaFoldDB" id="A0A6J1WVX0"/>
<evidence type="ECO:0000259" key="2">
    <source>
        <dbReference type="PROSITE" id="PS51029"/>
    </source>
</evidence>
<organism evidence="4 5">
    <name type="scientific">Galleria mellonella</name>
    <name type="common">Greater wax moth</name>
    <dbReference type="NCBI Taxonomy" id="7137"/>
    <lineage>
        <taxon>Eukaryota</taxon>
        <taxon>Metazoa</taxon>
        <taxon>Ecdysozoa</taxon>
        <taxon>Arthropoda</taxon>
        <taxon>Hexapoda</taxon>
        <taxon>Insecta</taxon>
        <taxon>Pterygota</taxon>
        <taxon>Neoptera</taxon>
        <taxon>Endopterygota</taxon>
        <taxon>Lepidoptera</taxon>
        <taxon>Glossata</taxon>
        <taxon>Ditrysia</taxon>
        <taxon>Pyraloidea</taxon>
        <taxon>Pyralidae</taxon>
        <taxon>Galleriinae</taxon>
        <taxon>Galleria</taxon>
    </lineage>
</organism>
<dbReference type="InParanoid" id="A0A6J1WVX0"/>
<dbReference type="PROSITE" id="PS51031">
    <property type="entry name" value="BESS"/>
    <property type="match status" value="1"/>
</dbReference>
<dbReference type="PANTHER" id="PTHR12243">
    <property type="entry name" value="MADF DOMAIN TRANSCRIPTION FACTOR"/>
    <property type="match status" value="1"/>
</dbReference>
<dbReference type="GO" id="GO:0006357">
    <property type="term" value="P:regulation of transcription by RNA polymerase II"/>
    <property type="evidence" value="ECO:0007669"/>
    <property type="project" value="TreeGrafter"/>
</dbReference>
<evidence type="ECO:0000256" key="1">
    <source>
        <dbReference type="PROSITE-ProRule" id="PRU00371"/>
    </source>
</evidence>
<gene>
    <name evidence="5" type="primary">LOC113519364</name>
</gene>
<dbReference type="Proteomes" id="UP001652740">
    <property type="component" value="Unplaced"/>
</dbReference>
<dbReference type="InterPro" id="IPR006578">
    <property type="entry name" value="MADF-dom"/>
</dbReference>
<evidence type="ECO:0000259" key="3">
    <source>
        <dbReference type="PROSITE" id="PS51031"/>
    </source>
</evidence>
<dbReference type="SMART" id="SM00595">
    <property type="entry name" value="MADF"/>
    <property type="match status" value="1"/>
</dbReference>
<dbReference type="Pfam" id="PF02944">
    <property type="entry name" value="BESS"/>
    <property type="match status" value="1"/>
</dbReference>
<sequence length="321" mass="37602">MESEFCNSIDAPSKCDMFTKSEDIIEFVHEVRKRPCLYDNTKRDYSNVWYTKPAWKEISHKLNIPVIDCKEKWRKIRVAYMRSVKQMQSDNPPNRPYWLSEHLQFLIPFMQMYIKSGDKLKHGAHRSSVDKTNGIETTVVKQEEDSDSETMDDDIEENVTTEFTKEDNNANCSSIDLFNSMKTKVPFMQTCIKTSDKLKHSAHRSSVDKPNGIETIVIKQEDDSDLETMDDNIEENVTTEFIKEDNDVNCSSIDLFNSTETKVTDRGVKRHQDPMEYTPRKMFLLSLLPEIESLSEKEMRFFRRNIVNLMDNILCKRDQNS</sequence>
<dbReference type="KEGG" id="gmw:113519364"/>
<dbReference type="GO" id="GO:0003677">
    <property type="term" value="F:DNA binding"/>
    <property type="evidence" value="ECO:0007669"/>
    <property type="project" value="InterPro"/>
</dbReference>
<dbReference type="InterPro" id="IPR004210">
    <property type="entry name" value="BESS_motif"/>
</dbReference>
<keyword evidence="4" id="KW-1185">Reference proteome</keyword>
<feature type="domain" description="MADF" evidence="2">
    <location>
        <begin position="26"/>
        <end position="111"/>
    </location>
</feature>
<feature type="domain" description="BESS" evidence="3">
    <location>
        <begin position="277"/>
        <end position="316"/>
    </location>
</feature>
<dbReference type="GeneID" id="113519364"/>
<dbReference type="InterPro" id="IPR039353">
    <property type="entry name" value="TF_Adf1"/>
</dbReference>
<name>A0A6J1WVX0_GALME</name>
<keyword evidence="1" id="KW-0539">Nucleus</keyword>